<comment type="caution">
    <text evidence="3">The sequence shown here is derived from an EMBL/GenBank/DDBJ whole genome shotgun (WGS) entry which is preliminary data.</text>
</comment>
<reference evidence="3 4" key="1">
    <citation type="submission" date="2019-09" db="EMBL/GenBank/DDBJ databases">
        <title>Bird 10,000 Genomes (B10K) Project - Family phase.</title>
        <authorList>
            <person name="Zhang G."/>
        </authorList>
    </citation>
    <scope>NUCLEOTIDE SEQUENCE [LARGE SCALE GENOMIC DNA]</scope>
    <source>
        <strain evidence="3">B10K-DU-002-11</strain>
        <tissue evidence="3">Muscle</tissue>
    </source>
</reference>
<feature type="non-terminal residue" evidence="3">
    <location>
        <position position="1"/>
    </location>
</feature>
<dbReference type="Pfam" id="PF03762">
    <property type="entry name" value="VOMI"/>
    <property type="match status" value="1"/>
</dbReference>
<feature type="non-terminal residue" evidence="3">
    <location>
        <position position="65"/>
    </location>
</feature>
<dbReference type="SUPFAM" id="SSF51092">
    <property type="entry name" value="Vitelline membrane outer protein-I (VMO-I)"/>
    <property type="match status" value="1"/>
</dbReference>
<dbReference type="InterPro" id="IPR005515">
    <property type="entry name" value="VOMI"/>
</dbReference>
<dbReference type="Gene3D" id="2.100.10.20">
    <property type="entry name" value="Vitelline membrane outer layer protein I (VOMI)"/>
    <property type="match status" value="1"/>
</dbReference>
<evidence type="ECO:0000313" key="4">
    <source>
        <dbReference type="Proteomes" id="UP000567570"/>
    </source>
</evidence>
<proteinExistence type="predicted"/>
<sequence length="65" mass="6719">PLVLLVVLLVVPGWGHFGDNPSEVIAVDNGGPWGEWGEPEFCPGGTHTTGFQLKVGPRGHGGDTG</sequence>
<gene>
    <name evidence="3" type="primary">Vmo1_2</name>
    <name evidence="3" type="ORF">ARAGUA_R15696</name>
</gene>
<dbReference type="AlphaFoldDB" id="A0A7L1T2W5"/>
<feature type="signal peptide" evidence="2">
    <location>
        <begin position="1"/>
        <end position="15"/>
    </location>
</feature>
<organism evidence="3 4">
    <name type="scientific">Aramus guarauna</name>
    <name type="common">Limpkin</name>
    <name type="synonym">Scolopax guarauna</name>
    <dbReference type="NCBI Taxonomy" id="54356"/>
    <lineage>
        <taxon>Eukaryota</taxon>
        <taxon>Metazoa</taxon>
        <taxon>Chordata</taxon>
        <taxon>Craniata</taxon>
        <taxon>Vertebrata</taxon>
        <taxon>Euteleostomi</taxon>
        <taxon>Archelosauria</taxon>
        <taxon>Archosauria</taxon>
        <taxon>Dinosauria</taxon>
        <taxon>Saurischia</taxon>
        <taxon>Theropoda</taxon>
        <taxon>Coelurosauria</taxon>
        <taxon>Aves</taxon>
        <taxon>Neognathae</taxon>
        <taxon>Neoaves</taxon>
        <taxon>Gruiformes</taxon>
        <taxon>Aramidae</taxon>
        <taxon>Aramus</taxon>
    </lineage>
</organism>
<evidence type="ECO:0000313" key="3">
    <source>
        <dbReference type="EMBL" id="NXO53864.1"/>
    </source>
</evidence>
<protein>
    <submittedName>
        <fullName evidence="3">VMO1 protein</fullName>
    </submittedName>
</protein>
<dbReference type="InterPro" id="IPR036706">
    <property type="entry name" value="VOMI_sf"/>
</dbReference>
<evidence type="ECO:0000256" key="2">
    <source>
        <dbReference type="SAM" id="SignalP"/>
    </source>
</evidence>
<feature type="chain" id="PRO_5029686752" evidence="2">
    <location>
        <begin position="16"/>
        <end position="65"/>
    </location>
</feature>
<accession>A0A7L1T2W5</accession>
<dbReference type="EMBL" id="VXBL01005052">
    <property type="protein sequence ID" value="NXO53864.1"/>
    <property type="molecule type" value="Genomic_DNA"/>
</dbReference>
<keyword evidence="2" id="KW-0732">Signal</keyword>
<dbReference type="Proteomes" id="UP000567570">
    <property type="component" value="Unassembled WGS sequence"/>
</dbReference>
<name>A0A7L1T2W5_ARAGA</name>
<feature type="region of interest" description="Disordered" evidence="1">
    <location>
        <begin position="44"/>
        <end position="65"/>
    </location>
</feature>
<keyword evidence="4" id="KW-1185">Reference proteome</keyword>
<evidence type="ECO:0000256" key="1">
    <source>
        <dbReference type="SAM" id="MobiDB-lite"/>
    </source>
</evidence>